<dbReference type="InterPro" id="IPR045540">
    <property type="entry name" value="YegS/DAGK_C"/>
</dbReference>
<evidence type="ECO:0000313" key="7">
    <source>
        <dbReference type="Proteomes" id="UP000253940"/>
    </source>
</evidence>
<keyword evidence="4" id="KW-0067">ATP-binding</keyword>
<organism evidence="6 7">
    <name type="scientific">Aquirhabdus parva</name>
    <dbReference type="NCBI Taxonomy" id="2283318"/>
    <lineage>
        <taxon>Bacteria</taxon>
        <taxon>Pseudomonadati</taxon>
        <taxon>Pseudomonadota</taxon>
        <taxon>Gammaproteobacteria</taxon>
        <taxon>Moraxellales</taxon>
        <taxon>Moraxellaceae</taxon>
        <taxon>Aquirhabdus</taxon>
    </lineage>
</organism>
<dbReference type="InterPro" id="IPR017438">
    <property type="entry name" value="ATP-NAD_kinase_N"/>
</dbReference>
<dbReference type="AlphaFoldDB" id="A0A345P6Y3"/>
<dbReference type="Proteomes" id="UP000253940">
    <property type="component" value="Chromosome"/>
</dbReference>
<dbReference type="EMBL" id="CP031222">
    <property type="protein sequence ID" value="AXI03042.1"/>
    <property type="molecule type" value="Genomic_DNA"/>
</dbReference>
<dbReference type="PANTHER" id="PTHR12358:SF54">
    <property type="entry name" value="SPHINGOSINE KINASE RELATED PROTEIN"/>
    <property type="match status" value="1"/>
</dbReference>
<dbReference type="InterPro" id="IPR050187">
    <property type="entry name" value="Lipid_Phosphate_FormReg"/>
</dbReference>
<name>A0A345P6Y3_9GAMM</name>
<keyword evidence="2" id="KW-0547">Nucleotide-binding</keyword>
<dbReference type="Gene3D" id="2.60.200.40">
    <property type="match status" value="1"/>
</dbReference>
<dbReference type="Gene3D" id="3.40.50.10330">
    <property type="entry name" value="Probable inorganic polyphosphate/atp-NAD kinase, domain 1"/>
    <property type="match status" value="1"/>
</dbReference>
<gene>
    <name evidence="6" type="ORF">HYN46_09450</name>
</gene>
<dbReference type="SMART" id="SM00046">
    <property type="entry name" value="DAGKc"/>
    <property type="match status" value="1"/>
</dbReference>
<dbReference type="GO" id="GO:0016301">
    <property type="term" value="F:kinase activity"/>
    <property type="evidence" value="ECO:0007669"/>
    <property type="project" value="UniProtKB-KW"/>
</dbReference>
<protein>
    <submittedName>
        <fullName evidence="6">Diacylglycerol kinase</fullName>
    </submittedName>
</protein>
<dbReference type="InterPro" id="IPR001206">
    <property type="entry name" value="Diacylglycerol_kinase_cat_dom"/>
</dbReference>
<dbReference type="OrthoDB" id="142078at2"/>
<evidence type="ECO:0000256" key="3">
    <source>
        <dbReference type="ARBA" id="ARBA00022777"/>
    </source>
</evidence>
<dbReference type="PANTHER" id="PTHR12358">
    <property type="entry name" value="SPHINGOSINE KINASE"/>
    <property type="match status" value="1"/>
</dbReference>
<dbReference type="RefSeq" id="WP_114899152.1">
    <property type="nucleotide sequence ID" value="NZ_CP031222.1"/>
</dbReference>
<proteinExistence type="predicted"/>
<dbReference type="SUPFAM" id="SSF111331">
    <property type="entry name" value="NAD kinase/diacylglycerol kinase-like"/>
    <property type="match status" value="1"/>
</dbReference>
<keyword evidence="1" id="KW-0808">Transferase</keyword>
<dbReference type="Pfam" id="PF00781">
    <property type="entry name" value="DAGK_cat"/>
    <property type="match status" value="1"/>
</dbReference>
<evidence type="ECO:0000313" key="6">
    <source>
        <dbReference type="EMBL" id="AXI03042.1"/>
    </source>
</evidence>
<evidence type="ECO:0000259" key="5">
    <source>
        <dbReference type="PROSITE" id="PS50146"/>
    </source>
</evidence>
<dbReference type="InterPro" id="IPR016064">
    <property type="entry name" value="NAD/diacylglycerol_kinase_sf"/>
</dbReference>
<evidence type="ECO:0000256" key="4">
    <source>
        <dbReference type="ARBA" id="ARBA00022840"/>
    </source>
</evidence>
<dbReference type="Pfam" id="PF19279">
    <property type="entry name" value="YegS_C"/>
    <property type="match status" value="1"/>
</dbReference>
<keyword evidence="3 6" id="KW-0418">Kinase</keyword>
<dbReference type="PROSITE" id="PS50146">
    <property type="entry name" value="DAGK"/>
    <property type="match status" value="1"/>
</dbReference>
<dbReference type="GO" id="GO:0005524">
    <property type="term" value="F:ATP binding"/>
    <property type="evidence" value="ECO:0007669"/>
    <property type="project" value="UniProtKB-KW"/>
</dbReference>
<reference evidence="6 7" key="1">
    <citation type="submission" date="2018-07" db="EMBL/GenBank/DDBJ databases">
        <title>Genome sequencing of Moraxellaceae gen. HYN0046.</title>
        <authorList>
            <person name="Kim M."/>
            <person name="Yi H."/>
        </authorList>
    </citation>
    <scope>NUCLEOTIDE SEQUENCE [LARGE SCALE GENOMIC DNA]</scope>
    <source>
        <strain evidence="6 7">HYN0046</strain>
    </source>
</reference>
<keyword evidence="7" id="KW-1185">Reference proteome</keyword>
<sequence>MSQASIQQQNDHRKKLISIIMNKGSGHRTPEAEPIHELLVNYFTKHGFDVQLHLAEQPHDLTRMTQKAVAQHQQRSGVIVAAGGDGTLNTVAQILLHGSIPMGIIPLGTFNYVARALDIPLAPLDAAHVIVQGIQSAIHVGCVNQYIYLNNASIGLYPRMIEQREQDNSRFGRFRAVAMLSGFAVLMREHQKLKLKLSVDGQIEPIESPLVFFGNNQLQLQDFKLELAECAAQGKLAAVAITEVTRFQMLTLIARLQLGTFEQAPEVTAFCAEQIRIDSKARQMKVAIDGEIIQVKTPLHFSVAQDALLVIIPEHKAQLKK</sequence>
<evidence type="ECO:0000256" key="1">
    <source>
        <dbReference type="ARBA" id="ARBA00022679"/>
    </source>
</evidence>
<evidence type="ECO:0000256" key="2">
    <source>
        <dbReference type="ARBA" id="ARBA00022741"/>
    </source>
</evidence>
<feature type="domain" description="DAGKc" evidence="5">
    <location>
        <begin position="12"/>
        <end position="148"/>
    </location>
</feature>
<accession>A0A345P6Y3</accession>
<dbReference type="KEGG" id="mbah:HYN46_09450"/>